<evidence type="ECO:0000256" key="6">
    <source>
        <dbReference type="ARBA" id="ARBA00022683"/>
    </source>
</evidence>
<sequence>MDKRIIVATHGGFSEGILSSLHMVAGDIGPIECITAYVDKDVDYQVEFRRIVSEHDYSKAELFVLTDVLGGSVNNEFMQLLAEYPFHLITGINFALLLEMSMCPVEELVESLPRIVSAAREHIVLCDTLLDRGDEEDEGNSF</sequence>
<reference evidence="10" key="4">
    <citation type="submission" date="2023-08" db="EMBL/GenBank/DDBJ databases">
        <title>Identification and characterization of horizontal gene transfer across gut microbiota members of farm animals based on homology search.</title>
        <authorList>
            <person name="Schwarzerova J."/>
            <person name="Nykrynova M."/>
            <person name="Jureckova K."/>
            <person name="Cejkova D."/>
            <person name="Rychlik I."/>
        </authorList>
    </citation>
    <scope>NUCLEOTIDE SEQUENCE</scope>
    <source>
        <strain evidence="10">15_COKtk</strain>
    </source>
</reference>
<dbReference type="GO" id="GO:0005737">
    <property type="term" value="C:cytoplasm"/>
    <property type="evidence" value="ECO:0007669"/>
    <property type="project" value="UniProtKB-SubCell"/>
</dbReference>
<organism evidence="9 11">
    <name type="scientific">Collinsella ihumii</name>
    <dbReference type="NCBI Taxonomy" id="1720204"/>
    <lineage>
        <taxon>Bacteria</taxon>
        <taxon>Bacillati</taxon>
        <taxon>Actinomycetota</taxon>
        <taxon>Coriobacteriia</taxon>
        <taxon>Coriobacteriales</taxon>
        <taxon>Coriobacteriaceae</taxon>
        <taxon>Collinsella</taxon>
    </lineage>
</organism>
<keyword evidence="7" id="KW-0418">Kinase</keyword>
<dbReference type="GO" id="GO:0016020">
    <property type="term" value="C:membrane"/>
    <property type="evidence" value="ECO:0007669"/>
    <property type="project" value="InterPro"/>
</dbReference>
<evidence type="ECO:0000256" key="2">
    <source>
        <dbReference type="ARBA" id="ARBA00022448"/>
    </source>
</evidence>
<keyword evidence="3" id="KW-0963">Cytoplasm</keyword>
<dbReference type="RefSeq" id="WP_066828592.1">
    <property type="nucleotide sequence ID" value="NZ_CABKVW010000001.1"/>
</dbReference>
<gene>
    <name evidence="9" type="ORF">K8U80_04350</name>
    <name evidence="10" type="ORF">QVN40_11540</name>
</gene>
<proteinExistence type="predicted"/>
<accession>A0A921LR28</accession>
<keyword evidence="2" id="KW-0813">Transport</keyword>
<dbReference type="PROSITE" id="PS51096">
    <property type="entry name" value="PTS_EIIA_TYPE_4"/>
    <property type="match status" value="1"/>
</dbReference>
<name>A0A921LR28_9ACTN</name>
<dbReference type="CDD" id="cd00006">
    <property type="entry name" value="PTS_IIA_man"/>
    <property type="match status" value="1"/>
</dbReference>
<dbReference type="InterPro" id="IPR033887">
    <property type="entry name" value="PTS_IIA_man"/>
</dbReference>
<dbReference type="EMBL" id="DYVF01000031">
    <property type="protein sequence ID" value="HJG30612.1"/>
    <property type="molecule type" value="Genomic_DNA"/>
</dbReference>
<dbReference type="EMBL" id="JAUEIR010000013">
    <property type="protein sequence ID" value="MDN0070327.1"/>
    <property type="molecule type" value="Genomic_DNA"/>
</dbReference>
<reference evidence="9" key="2">
    <citation type="submission" date="2021-09" db="EMBL/GenBank/DDBJ databases">
        <authorList>
            <person name="Gilroy R."/>
        </authorList>
    </citation>
    <scope>NUCLEOTIDE SEQUENCE</scope>
    <source>
        <strain evidence="9">ChiGjej2B2-7701</strain>
    </source>
</reference>
<evidence type="ECO:0000256" key="4">
    <source>
        <dbReference type="ARBA" id="ARBA00022597"/>
    </source>
</evidence>
<comment type="caution">
    <text evidence="9">The sequence shown here is derived from an EMBL/GenBank/DDBJ whole genome shotgun (WGS) entry which is preliminary data.</text>
</comment>
<comment type="subcellular location">
    <subcellularLocation>
        <location evidence="1">Cytoplasm</location>
    </subcellularLocation>
</comment>
<keyword evidence="5" id="KW-0808">Transferase</keyword>
<feature type="domain" description="PTS EIIA type-4" evidence="8">
    <location>
        <begin position="2"/>
        <end position="123"/>
    </location>
</feature>
<evidence type="ECO:0000259" key="8">
    <source>
        <dbReference type="PROSITE" id="PS51096"/>
    </source>
</evidence>
<dbReference type="Proteomes" id="UP001168505">
    <property type="component" value="Unassembled WGS sequence"/>
</dbReference>
<dbReference type="PANTHER" id="PTHR33799">
    <property type="entry name" value="PTS PERMEASE-RELATED-RELATED"/>
    <property type="match status" value="1"/>
</dbReference>
<dbReference type="SUPFAM" id="SSF53062">
    <property type="entry name" value="PTS system fructose IIA component-like"/>
    <property type="match status" value="1"/>
</dbReference>
<evidence type="ECO:0000256" key="3">
    <source>
        <dbReference type="ARBA" id="ARBA00022490"/>
    </source>
</evidence>
<protein>
    <submittedName>
        <fullName evidence="9">PTS sugar transporter subunit IIA</fullName>
    </submittedName>
</protein>
<evidence type="ECO:0000256" key="7">
    <source>
        <dbReference type="ARBA" id="ARBA00022777"/>
    </source>
</evidence>
<dbReference type="PANTHER" id="PTHR33799:SF1">
    <property type="entry name" value="PTS SYSTEM MANNOSE-SPECIFIC EIIAB COMPONENT-RELATED"/>
    <property type="match status" value="1"/>
</dbReference>
<dbReference type="InterPro" id="IPR004701">
    <property type="entry name" value="PTS_EIIA_man-typ"/>
</dbReference>
<evidence type="ECO:0000313" key="9">
    <source>
        <dbReference type="EMBL" id="HJG30612.1"/>
    </source>
</evidence>
<evidence type="ECO:0000256" key="1">
    <source>
        <dbReference type="ARBA" id="ARBA00004496"/>
    </source>
</evidence>
<dbReference type="InterPro" id="IPR036662">
    <property type="entry name" value="PTS_EIIA_man-typ_sf"/>
</dbReference>
<keyword evidence="4 9" id="KW-0762">Sugar transport</keyword>
<dbReference type="Proteomes" id="UP000746751">
    <property type="component" value="Unassembled WGS sequence"/>
</dbReference>
<dbReference type="Pfam" id="PF03610">
    <property type="entry name" value="EIIA-man"/>
    <property type="match status" value="1"/>
</dbReference>
<evidence type="ECO:0000256" key="5">
    <source>
        <dbReference type="ARBA" id="ARBA00022679"/>
    </source>
</evidence>
<keyword evidence="6" id="KW-0598">Phosphotransferase system</keyword>
<dbReference type="GO" id="GO:0016301">
    <property type="term" value="F:kinase activity"/>
    <property type="evidence" value="ECO:0007669"/>
    <property type="project" value="UniProtKB-KW"/>
</dbReference>
<reference evidence="10" key="3">
    <citation type="submission" date="2023-06" db="EMBL/GenBank/DDBJ databases">
        <authorList>
            <person name="Zeman M."/>
            <person name="Kubasova T."/>
            <person name="Jahodarova E."/>
            <person name="Nykrynova M."/>
            <person name="Rychlik I."/>
        </authorList>
    </citation>
    <scope>NUCLEOTIDE SEQUENCE</scope>
    <source>
        <strain evidence="10">15_COKtk</strain>
    </source>
</reference>
<evidence type="ECO:0000313" key="11">
    <source>
        <dbReference type="Proteomes" id="UP000746751"/>
    </source>
</evidence>
<dbReference type="InterPro" id="IPR051471">
    <property type="entry name" value="Bacterial_PTS_sugar_comp"/>
</dbReference>
<dbReference type="Gene3D" id="3.40.50.510">
    <property type="entry name" value="Phosphotransferase system, mannose-type IIA component"/>
    <property type="match status" value="1"/>
</dbReference>
<evidence type="ECO:0000313" key="10">
    <source>
        <dbReference type="EMBL" id="MDN0070327.1"/>
    </source>
</evidence>
<reference evidence="9" key="1">
    <citation type="journal article" date="2021" name="PeerJ">
        <title>Extensive microbial diversity within the chicken gut microbiome revealed by metagenomics and culture.</title>
        <authorList>
            <person name="Gilroy R."/>
            <person name="Ravi A."/>
            <person name="Getino M."/>
            <person name="Pursley I."/>
            <person name="Horton D.L."/>
            <person name="Alikhan N.F."/>
            <person name="Baker D."/>
            <person name="Gharbi K."/>
            <person name="Hall N."/>
            <person name="Watson M."/>
            <person name="Adriaenssens E.M."/>
            <person name="Foster-Nyarko E."/>
            <person name="Jarju S."/>
            <person name="Secka A."/>
            <person name="Antonio M."/>
            <person name="Oren A."/>
            <person name="Chaudhuri R.R."/>
            <person name="La Ragione R."/>
            <person name="Hildebrand F."/>
            <person name="Pallen M.J."/>
        </authorList>
    </citation>
    <scope>NUCLEOTIDE SEQUENCE</scope>
    <source>
        <strain evidence="9">ChiGjej2B2-7701</strain>
    </source>
</reference>
<dbReference type="GO" id="GO:0009401">
    <property type="term" value="P:phosphoenolpyruvate-dependent sugar phosphotransferase system"/>
    <property type="evidence" value="ECO:0007669"/>
    <property type="project" value="UniProtKB-KW"/>
</dbReference>
<dbReference type="AlphaFoldDB" id="A0A921LR28"/>